<feature type="compositionally biased region" description="Polar residues" evidence="1">
    <location>
        <begin position="89"/>
        <end position="105"/>
    </location>
</feature>
<feature type="compositionally biased region" description="Low complexity" evidence="1">
    <location>
        <begin position="132"/>
        <end position="158"/>
    </location>
</feature>
<feature type="compositionally biased region" description="Low complexity" evidence="1">
    <location>
        <begin position="347"/>
        <end position="363"/>
    </location>
</feature>
<evidence type="ECO:0000313" key="3">
    <source>
        <dbReference type="Proteomes" id="UP000612055"/>
    </source>
</evidence>
<accession>A0A836BV68</accession>
<feature type="region of interest" description="Disordered" evidence="1">
    <location>
        <begin position="343"/>
        <end position="363"/>
    </location>
</feature>
<dbReference type="Proteomes" id="UP000612055">
    <property type="component" value="Unassembled WGS sequence"/>
</dbReference>
<sequence>MALPQVSIHQLPPRGGSEDRSEGSQPGTPVRGADRAELLPPLLELAPLRLQRKPSVGGGSGAFSPQPGSPMGRQGEEGMSPRSLLGNAGRNSFGRSPLEASTSTPLGFLGGTGLNPTPMVPSPHSSFRSRRMSSFAGDRSGAGASSSPGPSHGRSPAHAAGPEAHTPGASPAGSGHGGVGPAPAPHPAPAWAQSSSARSFHTPASSDGGAPNAATTGGGQELQPHRSTPVAWAAPSPGASLGRTASSGPGAASAAAAAAAEARSTWTPMGLSTGAHVGRSPSRRRMSLALGSQAAAAAAATSASLGSGGGGGGAPGPGVGWGLMVGGVGGGGVGLGTMGVGAGAGGSSSFRQRRFVSSTGAVG</sequence>
<gene>
    <name evidence="2" type="ORF">HYH03_012695</name>
</gene>
<feature type="compositionally biased region" description="Low complexity" evidence="1">
    <location>
        <begin position="38"/>
        <end position="49"/>
    </location>
</feature>
<evidence type="ECO:0000313" key="2">
    <source>
        <dbReference type="EMBL" id="KAG2488694.1"/>
    </source>
</evidence>
<proteinExistence type="predicted"/>
<dbReference type="AlphaFoldDB" id="A0A836BV68"/>
<feature type="region of interest" description="Disordered" evidence="1">
    <location>
        <begin position="1"/>
        <end position="249"/>
    </location>
</feature>
<dbReference type="EMBL" id="JAEHOE010000080">
    <property type="protein sequence ID" value="KAG2488694.1"/>
    <property type="molecule type" value="Genomic_DNA"/>
</dbReference>
<reference evidence="2" key="1">
    <citation type="journal article" date="2020" name="bioRxiv">
        <title>Comparative genomics of Chlamydomonas.</title>
        <authorList>
            <person name="Craig R.J."/>
            <person name="Hasan A.R."/>
            <person name="Ness R.W."/>
            <person name="Keightley P.D."/>
        </authorList>
    </citation>
    <scope>NUCLEOTIDE SEQUENCE</scope>
    <source>
        <strain evidence="2">CCAP 11/70</strain>
    </source>
</reference>
<evidence type="ECO:0000256" key="1">
    <source>
        <dbReference type="SAM" id="MobiDB-lite"/>
    </source>
</evidence>
<keyword evidence="3" id="KW-1185">Reference proteome</keyword>
<feature type="region of interest" description="Disordered" evidence="1">
    <location>
        <begin position="268"/>
        <end position="289"/>
    </location>
</feature>
<protein>
    <submittedName>
        <fullName evidence="2">Uncharacterized protein</fullName>
    </submittedName>
</protein>
<feature type="compositionally biased region" description="Low complexity" evidence="1">
    <location>
        <begin position="189"/>
        <end position="199"/>
    </location>
</feature>
<name>A0A836BV68_9CHLO</name>
<comment type="caution">
    <text evidence="2">The sequence shown here is derived from an EMBL/GenBank/DDBJ whole genome shotgun (WGS) entry which is preliminary data.</text>
</comment>
<organism evidence="2 3">
    <name type="scientific">Edaphochlamys debaryana</name>
    <dbReference type="NCBI Taxonomy" id="47281"/>
    <lineage>
        <taxon>Eukaryota</taxon>
        <taxon>Viridiplantae</taxon>
        <taxon>Chlorophyta</taxon>
        <taxon>core chlorophytes</taxon>
        <taxon>Chlorophyceae</taxon>
        <taxon>CS clade</taxon>
        <taxon>Chlamydomonadales</taxon>
        <taxon>Chlamydomonadales incertae sedis</taxon>
        <taxon>Edaphochlamys</taxon>
    </lineage>
</organism>